<gene>
    <name evidence="1" type="ORF">Pfra01_001050100</name>
</gene>
<dbReference type="AlphaFoldDB" id="A0A9W6XFK1"/>
<comment type="caution">
    <text evidence="1">The sequence shown here is derived from an EMBL/GenBank/DDBJ whole genome shotgun (WGS) entry which is preliminary data.</text>
</comment>
<name>A0A9W6XFK1_9STRA</name>
<evidence type="ECO:0000313" key="1">
    <source>
        <dbReference type="EMBL" id="GMF37453.1"/>
    </source>
</evidence>
<keyword evidence="2" id="KW-1185">Reference proteome</keyword>
<protein>
    <submittedName>
        <fullName evidence="1">Unnamed protein product</fullName>
    </submittedName>
</protein>
<accession>A0A9W6XFK1</accession>
<dbReference type="OrthoDB" id="121807at2759"/>
<proteinExistence type="predicted"/>
<sequence>MPITTALQSAQKHRRELYAIAKRNGLNVRWKMKTKMMESIVGPFKQAKASKIATAFKKATLSTDKSYLDAINQTSGKVNVSLSRFNRIRKQMVSPADKKLLIHIKGSDGRVVKSYHLNDRIVNINNLSIDEENQYTSGADVELNILPTTTIETEWLPNPKRSHSERKNLFRYLTLAEYNLQAFQVYSDGFLIEDNYNENSFVPGESDDEHAANYPCSICTLQGRSLPDLVNQISQTMFNSGATVDFIKKKPLRLSTFASLLSSSALIKSPVGLRPTQLYMGINATRCLSSVLLVSIYSLSRQPTSPNLLWAYNAGFDARFLLKHMSYSSKDTNMIDCDSKIKQAHGFYKKREIVIKDAMSFLAGGLARLPKMFKDASSSLSLEK</sequence>
<reference evidence="1" key="1">
    <citation type="submission" date="2023-04" db="EMBL/GenBank/DDBJ databases">
        <title>Phytophthora fragariaefolia NBRC 109709.</title>
        <authorList>
            <person name="Ichikawa N."/>
            <person name="Sato H."/>
            <person name="Tonouchi N."/>
        </authorList>
    </citation>
    <scope>NUCLEOTIDE SEQUENCE</scope>
    <source>
        <strain evidence="1">NBRC 109709</strain>
    </source>
</reference>
<dbReference type="EMBL" id="BSXT01001011">
    <property type="protein sequence ID" value="GMF37453.1"/>
    <property type="molecule type" value="Genomic_DNA"/>
</dbReference>
<dbReference type="Proteomes" id="UP001165121">
    <property type="component" value="Unassembled WGS sequence"/>
</dbReference>
<organism evidence="1 2">
    <name type="scientific">Phytophthora fragariaefolia</name>
    <dbReference type="NCBI Taxonomy" id="1490495"/>
    <lineage>
        <taxon>Eukaryota</taxon>
        <taxon>Sar</taxon>
        <taxon>Stramenopiles</taxon>
        <taxon>Oomycota</taxon>
        <taxon>Peronosporomycetes</taxon>
        <taxon>Peronosporales</taxon>
        <taxon>Peronosporaceae</taxon>
        <taxon>Phytophthora</taxon>
    </lineage>
</organism>
<evidence type="ECO:0000313" key="2">
    <source>
        <dbReference type="Proteomes" id="UP001165121"/>
    </source>
</evidence>